<dbReference type="Proteomes" id="UP000244005">
    <property type="component" value="Unassembled WGS sequence"/>
</dbReference>
<reference evidence="2" key="1">
    <citation type="journal article" date="2017" name="Cell">
        <title>Insights into land plant evolution garnered from the Marchantia polymorpha genome.</title>
        <authorList>
            <person name="Bowman J.L."/>
            <person name="Kohchi T."/>
            <person name="Yamato K.T."/>
            <person name="Jenkins J."/>
            <person name="Shu S."/>
            <person name="Ishizaki K."/>
            <person name="Yamaoka S."/>
            <person name="Nishihama R."/>
            <person name="Nakamura Y."/>
            <person name="Berger F."/>
            <person name="Adam C."/>
            <person name="Aki S.S."/>
            <person name="Althoff F."/>
            <person name="Araki T."/>
            <person name="Arteaga-Vazquez M.A."/>
            <person name="Balasubrmanian S."/>
            <person name="Barry K."/>
            <person name="Bauer D."/>
            <person name="Boehm C.R."/>
            <person name="Briginshaw L."/>
            <person name="Caballero-Perez J."/>
            <person name="Catarino B."/>
            <person name="Chen F."/>
            <person name="Chiyoda S."/>
            <person name="Chovatia M."/>
            <person name="Davies K.M."/>
            <person name="Delmans M."/>
            <person name="Demura T."/>
            <person name="Dierschke T."/>
            <person name="Dolan L."/>
            <person name="Dorantes-Acosta A.E."/>
            <person name="Eklund D.M."/>
            <person name="Florent S.N."/>
            <person name="Flores-Sandoval E."/>
            <person name="Fujiyama A."/>
            <person name="Fukuzawa H."/>
            <person name="Galik B."/>
            <person name="Grimanelli D."/>
            <person name="Grimwood J."/>
            <person name="Grossniklaus U."/>
            <person name="Hamada T."/>
            <person name="Haseloff J."/>
            <person name="Hetherington A.J."/>
            <person name="Higo A."/>
            <person name="Hirakawa Y."/>
            <person name="Hundley H.N."/>
            <person name="Ikeda Y."/>
            <person name="Inoue K."/>
            <person name="Inoue S.I."/>
            <person name="Ishida S."/>
            <person name="Jia Q."/>
            <person name="Kakita M."/>
            <person name="Kanazawa T."/>
            <person name="Kawai Y."/>
            <person name="Kawashima T."/>
            <person name="Kennedy M."/>
            <person name="Kinose K."/>
            <person name="Kinoshita T."/>
            <person name="Kohara Y."/>
            <person name="Koide E."/>
            <person name="Komatsu K."/>
            <person name="Kopischke S."/>
            <person name="Kubo M."/>
            <person name="Kyozuka J."/>
            <person name="Lagercrantz U."/>
            <person name="Lin S.S."/>
            <person name="Lindquist E."/>
            <person name="Lipzen A.M."/>
            <person name="Lu C.W."/>
            <person name="De Luna E."/>
            <person name="Martienssen R.A."/>
            <person name="Minamino N."/>
            <person name="Mizutani M."/>
            <person name="Mizutani M."/>
            <person name="Mochizuki N."/>
            <person name="Monte I."/>
            <person name="Mosher R."/>
            <person name="Nagasaki H."/>
            <person name="Nakagami H."/>
            <person name="Naramoto S."/>
            <person name="Nishitani K."/>
            <person name="Ohtani M."/>
            <person name="Okamoto T."/>
            <person name="Okumura M."/>
            <person name="Phillips J."/>
            <person name="Pollak B."/>
            <person name="Reinders A."/>
            <person name="Rovekamp M."/>
            <person name="Sano R."/>
            <person name="Sawa S."/>
            <person name="Schmid M.W."/>
            <person name="Shirakawa M."/>
            <person name="Solano R."/>
            <person name="Spunde A."/>
            <person name="Suetsugu N."/>
            <person name="Sugano S."/>
            <person name="Sugiyama A."/>
            <person name="Sun R."/>
            <person name="Suzuki Y."/>
            <person name="Takenaka M."/>
            <person name="Takezawa D."/>
            <person name="Tomogane H."/>
            <person name="Tsuzuki M."/>
            <person name="Ueda T."/>
            <person name="Umeda M."/>
            <person name="Ward J.M."/>
            <person name="Watanabe Y."/>
            <person name="Yazaki K."/>
            <person name="Yokoyama R."/>
            <person name="Yoshitake Y."/>
            <person name="Yotsui I."/>
            <person name="Zachgo S."/>
            <person name="Schmutz J."/>
        </authorList>
    </citation>
    <scope>NUCLEOTIDE SEQUENCE [LARGE SCALE GENOMIC DNA]</scope>
    <source>
        <strain evidence="2">Tak-1</strain>
    </source>
</reference>
<dbReference type="Gramene" id="Mp6g05350.1">
    <property type="protein sequence ID" value="Mp6g05350.1.cds1"/>
    <property type="gene ID" value="Mp6g05350"/>
</dbReference>
<evidence type="ECO:0000313" key="1">
    <source>
        <dbReference type="EMBL" id="PTQ28326.1"/>
    </source>
</evidence>
<dbReference type="EMBL" id="KZ772837">
    <property type="protein sequence ID" value="PTQ28326.1"/>
    <property type="molecule type" value="Genomic_DNA"/>
</dbReference>
<name>A0A2R6W3A8_MARPO</name>
<proteinExistence type="predicted"/>
<keyword evidence="2" id="KW-1185">Reference proteome</keyword>
<sequence>MTLVRQWLRNHHEDSTRLPLVDIAEFVDKSIQSASAQCWVRHEASGAPIGVPTHHAGRFSGSILSHERHVNSSLALPTGGCSTTRSFAEISWPH</sequence>
<gene>
    <name evidence="1" type="ORF">MARPO_0167s0018</name>
</gene>
<accession>A0A2R6W3A8</accession>
<organism evidence="1 2">
    <name type="scientific">Marchantia polymorpha</name>
    <name type="common">Common liverwort</name>
    <name type="synonym">Marchantia aquatica</name>
    <dbReference type="NCBI Taxonomy" id="3197"/>
    <lineage>
        <taxon>Eukaryota</taxon>
        <taxon>Viridiplantae</taxon>
        <taxon>Streptophyta</taxon>
        <taxon>Embryophyta</taxon>
        <taxon>Marchantiophyta</taxon>
        <taxon>Marchantiopsida</taxon>
        <taxon>Marchantiidae</taxon>
        <taxon>Marchantiales</taxon>
        <taxon>Marchantiaceae</taxon>
        <taxon>Marchantia</taxon>
    </lineage>
</organism>
<evidence type="ECO:0000313" key="2">
    <source>
        <dbReference type="Proteomes" id="UP000244005"/>
    </source>
</evidence>
<protein>
    <submittedName>
        <fullName evidence="1">Uncharacterized protein</fullName>
    </submittedName>
</protein>
<dbReference type="AlphaFoldDB" id="A0A2R6W3A8"/>